<gene>
    <name evidence="1" type="ORF">GCM10010913_15150</name>
</gene>
<evidence type="ECO:0000313" key="2">
    <source>
        <dbReference type="Proteomes" id="UP000608420"/>
    </source>
</evidence>
<accession>A0ABQ1VSH1</accession>
<name>A0ABQ1VSH1_9BACL</name>
<dbReference type="Proteomes" id="UP000608420">
    <property type="component" value="Unassembled WGS sequence"/>
</dbReference>
<evidence type="ECO:0000313" key="1">
    <source>
        <dbReference type="EMBL" id="GGF94592.1"/>
    </source>
</evidence>
<comment type="caution">
    <text evidence="1">The sequence shown here is derived from an EMBL/GenBank/DDBJ whole genome shotgun (WGS) entry which is preliminary data.</text>
</comment>
<organism evidence="1 2">
    <name type="scientific">Paenibacillus aceti</name>
    <dbReference type="NCBI Taxonomy" id="1820010"/>
    <lineage>
        <taxon>Bacteria</taxon>
        <taxon>Bacillati</taxon>
        <taxon>Bacillota</taxon>
        <taxon>Bacilli</taxon>
        <taxon>Bacillales</taxon>
        <taxon>Paenibacillaceae</taxon>
        <taxon>Paenibacillus</taxon>
    </lineage>
</organism>
<dbReference type="EMBL" id="BMIW01000008">
    <property type="protein sequence ID" value="GGF94592.1"/>
    <property type="molecule type" value="Genomic_DNA"/>
</dbReference>
<proteinExistence type="predicted"/>
<sequence>MLLTVYYVRCENMALQLAARSYIHETSNDSRTNSYPARNENCKYAGFIA</sequence>
<protein>
    <submittedName>
        <fullName evidence="1">Uncharacterized protein</fullName>
    </submittedName>
</protein>
<reference evidence="2" key="1">
    <citation type="journal article" date="2019" name="Int. J. Syst. Evol. Microbiol.">
        <title>The Global Catalogue of Microorganisms (GCM) 10K type strain sequencing project: providing services to taxonomists for standard genome sequencing and annotation.</title>
        <authorList>
            <consortium name="The Broad Institute Genomics Platform"/>
            <consortium name="The Broad Institute Genome Sequencing Center for Infectious Disease"/>
            <person name="Wu L."/>
            <person name="Ma J."/>
        </authorList>
    </citation>
    <scope>NUCLEOTIDE SEQUENCE [LARGE SCALE GENOMIC DNA]</scope>
    <source>
        <strain evidence="2">CGMCC 1.15420</strain>
    </source>
</reference>
<keyword evidence="2" id="KW-1185">Reference proteome</keyword>